<evidence type="ECO:0000256" key="2">
    <source>
        <dbReference type="ARBA" id="ARBA00023295"/>
    </source>
</evidence>
<dbReference type="EMBL" id="SMJU01000001">
    <property type="protein sequence ID" value="TDB69216.1"/>
    <property type="molecule type" value="Genomic_DNA"/>
</dbReference>
<dbReference type="InterPro" id="IPR015919">
    <property type="entry name" value="Cadherin-like_sf"/>
</dbReference>
<feature type="domain" description="Dystroglycan-type cadherin-like" evidence="4">
    <location>
        <begin position="682"/>
        <end position="772"/>
    </location>
</feature>
<feature type="domain" description="Dystroglycan-type cadherin-like" evidence="4">
    <location>
        <begin position="471"/>
        <end position="561"/>
    </location>
</feature>
<dbReference type="InterPro" id="IPR026444">
    <property type="entry name" value="Secre_tail"/>
</dbReference>
<dbReference type="GO" id="GO:0005509">
    <property type="term" value="F:calcium ion binding"/>
    <property type="evidence" value="ECO:0007669"/>
    <property type="project" value="InterPro"/>
</dbReference>
<accession>A0A4R4KQG7</accession>
<reference evidence="5 6" key="1">
    <citation type="submission" date="2019-02" db="EMBL/GenBank/DDBJ databases">
        <title>Arundinibacter roseus gen. nov., sp. nov., a new member of the family Cytophagaceae.</title>
        <authorList>
            <person name="Szuroczki S."/>
            <person name="Khayer B."/>
            <person name="Sproer C."/>
            <person name="Toumi M."/>
            <person name="Szabo A."/>
            <person name="Felfoldi T."/>
            <person name="Schumann P."/>
            <person name="Toth E."/>
        </authorList>
    </citation>
    <scope>NUCLEOTIDE SEQUENCE [LARGE SCALE GENOMIC DNA]</scope>
    <source>
        <strain evidence="5 6">DMA-k-7a</strain>
    </source>
</reference>
<evidence type="ECO:0000313" key="6">
    <source>
        <dbReference type="Proteomes" id="UP000295706"/>
    </source>
</evidence>
<dbReference type="AlphaFoldDB" id="A0A4R4KQG7"/>
<dbReference type="GO" id="GO:0009341">
    <property type="term" value="C:beta-galactosidase complex"/>
    <property type="evidence" value="ECO:0007669"/>
    <property type="project" value="InterPro"/>
</dbReference>
<dbReference type="Pfam" id="PF02449">
    <property type="entry name" value="Glyco_hydro_42"/>
    <property type="match status" value="1"/>
</dbReference>
<dbReference type="PANTHER" id="PTHR36447">
    <property type="entry name" value="BETA-GALACTOSIDASE GANA"/>
    <property type="match status" value="1"/>
</dbReference>
<dbReference type="Proteomes" id="UP000295706">
    <property type="component" value="Unassembled WGS sequence"/>
</dbReference>
<dbReference type="InterPro" id="IPR013783">
    <property type="entry name" value="Ig-like_fold"/>
</dbReference>
<dbReference type="Gene3D" id="2.60.40.10">
    <property type="entry name" value="Immunoglobulins"/>
    <property type="match status" value="5"/>
</dbReference>
<protein>
    <submittedName>
        <fullName evidence="5">T9SS type A sorting domain-containing protein</fullName>
    </submittedName>
</protein>
<keyword evidence="3" id="KW-0732">Signal</keyword>
<dbReference type="InterPro" id="IPR017853">
    <property type="entry name" value="GH"/>
</dbReference>
<gene>
    <name evidence="5" type="ORF">EZE20_02460</name>
</gene>
<evidence type="ECO:0000256" key="3">
    <source>
        <dbReference type="SAM" id="SignalP"/>
    </source>
</evidence>
<feature type="domain" description="Dystroglycan-type cadherin-like" evidence="4">
    <location>
        <begin position="773"/>
        <end position="863"/>
    </location>
</feature>
<dbReference type="SUPFAM" id="SSF49313">
    <property type="entry name" value="Cadherin-like"/>
    <property type="match status" value="5"/>
</dbReference>
<organism evidence="5 6">
    <name type="scientific">Arundinibacter roseus</name>
    <dbReference type="NCBI Taxonomy" id="2070510"/>
    <lineage>
        <taxon>Bacteria</taxon>
        <taxon>Pseudomonadati</taxon>
        <taxon>Bacteroidota</taxon>
        <taxon>Cytophagia</taxon>
        <taxon>Cytophagales</taxon>
        <taxon>Spirosomataceae</taxon>
        <taxon>Arundinibacter</taxon>
    </lineage>
</organism>
<evidence type="ECO:0000313" key="5">
    <source>
        <dbReference type="EMBL" id="TDB69216.1"/>
    </source>
</evidence>
<feature type="signal peptide" evidence="3">
    <location>
        <begin position="1"/>
        <end position="29"/>
    </location>
</feature>
<dbReference type="InterPro" id="IPR003476">
    <property type="entry name" value="Glyco_hydro_42"/>
</dbReference>
<dbReference type="Pfam" id="PF05345">
    <property type="entry name" value="He_PIG"/>
    <property type="match status" value="5"/>
</dbReference>
<dbReference type="NCBIfam" id="TIGR04183">
    <property type="entry name" value="Por_Secre_tail"/>
    <property type="match status" value="1"/>
</dbReference>
<comment type="caution">
    <text evidence="5">The sequence shown here is derived from an EMBL/GenBank/DDBJ whole genome shotgun (WGS) entry which is preliminary data.</text>
</comment>
<dbReference type="RefSeq" id="WP_132114092.1">
    <property type="nucleotide sequence ID" value="NZ_SMJU01000001.1"/>
</dbReference>
<dbReference type="SUPFAM" id="SSF51445">
    <property type="entry name" value="(Trans)glycosidases"/>
    <property type="match status" value="1"/>
</dbReference>
<proteinExistence type="predicted"/>
<evidence type="ECO:0000259" key="4">
    <source>
        <dbReference type="SMART" id="SM00736"/>
    </source>
</evidence>
<dbReference type="OrthoDB" id="898444at2"/>
<keyword evidence="6" id="KW-1185">Reference proteome</keyword>
<dbReference type="GO" id="GO:0016020">
    <property type="term" value="C:membrane"/>
    <property type="evidence" value="ECO:0007669"/>
    <property type="project" value="InterPro"/>
</dbReference>
<dbReference type="InterPro" id="IPR006644">
    <property type="entry name" value="Cadg"/>
</dbReference>
<name>A0A4R4KQG7_9BACT</name>
<dbReference type="GO" id="GO:0005975">
    <property type="term" value="P:carbohydrate metabolic process"/>
    <property type="evidence" value="ECO:0007669"/>
    <property type="project" value="InterPro"/>
</dbReference>
<dbReference type="Gene3D" id="3.20.20.80">
    <property type="entry name" value="Glycosidases"/>
    <property type="match status" value="1"/>
</dbReference>
<feature type="domain" description="Dystroglycan-type cadherin-like" evidence="4">
    <location>
        <begin position="864"/>
        <end position="953"/>
    </location>
</feature>
<keyword evidence="1" id="KW-0378">Hydrolase</keyword>
<dbReference type="PANTHER" id="PTHR36447:SF1">
    <property type="entry name" value="BETA-GALACTOSIDASE GANA"/>
    <property type="match status" value="1"/>
</dbReference>
<feature type="chain" id="PRO_5020182357" evidence="3">
    <location>
        <begin position="30"/>
        <end position="1252"/>
    </location>
</feature>
<dbReference type="SMART" id="SM00736">
    <property type="entry name" value="CADG"/>
    <property type="match status" value="4"/>
</dbReference>
<dbReference type="GO" id="GO:0004565">
    <property type="term" value="F:beta-galactosidase activity"/>
    <property type="evidence" value="ECO:0007669"/>
    <property type="project" value="InterPro"/>
</dbReference>
<keyword evidence="2" id="KW-0326">Glycosidase</keyword>
<dbReference type="InterPro" id="IPR013529">
    <property type="entry name" value="Glyco_hydro_42_N"/>
</dbReference>
<sequence length="1252" mass="136994">MNVFYTPKKVVFGAGCILLACMWSLKVVATGNAALPPPGNPRYLSLSIMNVESNDNYLPIMERAAAAGINSFLLNVNWERIYSKRGAPANWDQIDKQAALAVQLNCKIMLRIWVARHDDGNEGWWPEQTRPISGNGDKKGLLGGFSFSDQNAVEEANGFVREVLEHFKGRQQAGQIAFVTVINTSHAEIGFNIDGYNSAIQQHGLMVFDYSYHSRRAFQDWVQNKYKNLSNLNQAWNSDFSRFSDISPPYIYNDVWSATYGAIGKDWYLFRHYELKNIIQKFIATTKSVDPSYKYINDMGSCYDPLSILRITLGFKDLCENTDGLKLNDNYEYPHRFATDLVRSNLPGKIVGQEIGNVNAIGEQNWREHINEAFEHGADWVNFFGFDQSFNFPAGENLIREMAAKWLNSPVQQIQTTQTVSYTLSEAVSQGGTSSVQGRWRTEYNKTRRPVKVLLLEDMLGETTIANQLPVVQTPLMNQLATVSQWFQYEIPTQAFRDPDGFITGITATGLPTGLSLSGWRIEGKAFATGEHTITITATDNSGAKVSTTFKLSVTGTSSGNIVSLFKAGNFLTRRFVRYIQEGDTLRGEDIRQTSNILVSPRSGAVGSYSFAMSGPYSISSEDSQAPYGLFGDNGGVMLKSGNYTLTIKSYVQANLKGSLLSEQVLRFVVVENSQNQNLPPVLHKVPADLFAKTGQPFALRLSDSTFIDPDGFLNSFTITGLPDGLRGDGTLISGTPTQKGIYTVNVRATDNGGSSSETKFKFTISADNIPPYVSGRLSNLSAEINKPFSYTIPGNIFSDSDGQISSVTVLGLPEGMSGNGSLISGVPKKVGVFQLIAIATDNENASVQLTFQLTVFPENKAPLVAKALTDQVADSGAVFSYVLPDDTFLDTDGEITRLEISGLPAGLTAQGKTIGGTPTQTGEFLVVVKAFDNKEAFVQTSFKLTVRKNVAPPAFNRIPDLLAVMGQVFYFDILQYFKDAQTSTLTISYASALPPGITANGSRLSGNPTAVGEYPMKAIARDSKGGTTEVEFRIIVQKPELRVMLHKAGGASGVIREIANADIIALSTLSDTVNIFIESNANITTIMFEMTGPVTYKGSDEAAPFGLYPGTSGFKPRVGTYQFKVTAYRNTTVVTSRTIQFDIIVASNTPVREGVVEYIPAPAAELWKPFPNPYTNRVQVQIAAEGYSSLKAVEVWSVEGAQLPLPASNWRVEGALLELDLSQTTPTPGTYILRLTEDNGKQKAVKIVKMP</sequence>
<evidence type="ECO:0000256" key="1">
    <source>
        <dbReference type="ARBA" id="ARBA00022801"/>
    </source>
</evidence>